<protein>
    <submittedName>
        <fullName evidence="2">(African queen) hypothetical protein</fullName>
    </submittedName>
</protein>
<dbReference type="AlphaFoldDB" id="A0A8J2MHC8"/>
<name>A0A8J2MHC8_9NEOP</name>
<dbReference type="OrthoDB" id="48509at2759"/>
<reference evidence="2" key="1">
    <citation type="submission" date="2021-09" db="EMBL/GenBank/DDBJ databases">
        <authorList>
            <person name="Martin H S."/>
        </authorList>
    </citation>
    <scope>NUCLEOTIDE SEQUENCE</scope>
</reference>
<feature type="compositionally biased region" description="Low complexity" evidence="1">
    <location>
        <begin position="32"/>
        <end position="83"/>
    </location>
</feature>
<accession>A0A8J2MHC8</accession>
<feature type="compositionally biased region" description="Basic and acidic residues" evidence="1">
    <location>
        <begin position="292"/>
        <end position="301"/>
    </location>
</feature>
<gene>
    <name evidence="2" type="ORF">DCHRY22_LOCUS255</name>
</gene>
<comment type="caution">
    <text evidence="2">The sequence shown here is derived from an EMBL/GenBank/DDBJ whole genome shotgun (WGS) entry which is preliminary data.</text>
</comment>
<feature type="region of interest" description="Disordered" evidence="1">
    <location>
        <begin position="20"/>
        <end position="83"/>
    </location>
</feature>
<evidence type="ECO:0000313" key="3">
    <source>
        <dbReference type="Proteomes" id="UP000789524"/>
    </source>
</evidence>
<feature type="region of interest" description="Disordered" evidence="1">
    <location>
        <begin position="185"/>
        <end position="301"/>
    </location>
</feature>
<sequence>MGDRNNPIKFGPEWLRNLARERTAGRATTVQTATRPGAAGGSRPAGSQGAGSTCTGSPGAGPSTTTGVSSSGPVGASLTTGPAASAAASSTTAVAGASGTNSRNTNSNHQKIQLAKLRYGREEMLALYDRNAEAPEELKYFDLLYQPRGKPPVALNTYDDDTVGGCVPGVANRGLVLQREARGPGAGAERYGAGRGRGAPVEVRGRSRMPFVRHASTVSAGRGATSLHSGSPRMPGYSGGLDDEGPSRPWSSSNNSGSPRNDQGDWTPNKMFRSPLSLELGSPGASTLLPRSAHDTRERVT</sequence>
<keyword evidence="3" id="KW-1185">Reference proteome</keyword>
<dbReference type="Proteomes" id="UP000789524">
    <property type="component" value="Unassembled WGS sequence"/>
</dbReference>
<feature type="compositionally biased region" description="Low complexity" evidence="1">
    <location>
        <begin position="247"/>
        <end position="261"/>
    </location>
</feature>
<organism evidence="2 3">
    <name type="scientific">Danaus chrysippus</name>
    <name type="common">African queen</name>
    <dbReference type="NCBI Taxonomy" id="151541"/>
    <lineage>
        <taxon>Eukaryota</taxon>
        <taxon>Metazoa</taxon>
        <taxon>Ecdysozoa</taxon>
        <taxon>Arthropoda</taxon>
        <taxon>Hexapoda</taxon>
        <taxon>Insecta</taxon>
        <taxon>Pterygota</taxon>
        <taxon>Neoptera</taxon>
        <taxon>Endopterygota</taxon>
        <taxon>Lepidoptera</taxon>
        <taxon>Glossata</taxon>
        <taxon>Ditrysia</taxon>
        <taxon>Papilionoidea</taxon>
        <taxon>Nymphalidae</taxon>
        <taxon>Danainae</taxon>
        <taxon>Danaini</taxon>
        <taxon>Danaina</taxon>
        <taxon>Danaus</taxon>
        <taxon>Anosia</taxon>
    </lineage>
</organism>
<evidence type="ECO:0000256" key="1">
    <source>
        <dbReference type="SAM" id="MobiDB-lite"/>
    </source>
</evidence>
<evidence type="ECO:0000313" key="2">
    <source>
        <dbReference type="EMBL" id="CAG9558011.1"/>
    </source>
</evidence>
<proteinExistence type="predicted"/>
<dbReference type="EMBL" id="CAKASE010000043">
    <property type="protein sequence ID" value="CAG9558011.1"/>
    <property type="molecule type" value="Genomic_DNA"/>
</dbReference>